<accession>A0A165QDI6</accession>
<keyword evidence="2" id="KW-1185">Reference proteome</keyword>
<dbReference type="EMBL" id="KV429059">
    <property type="protein sequence ID" value="KZT69310.1"/>
    <property type="molecule type" value="Genomic_DNA"/>
</dbReference>
<name>A0A165QDI6_9APHY</name>
<dbReference type="Proteomes" id="UP000076727">
    <property type="component" value="Unassembled WGS sequence"/>
</dbReference>
<organism evidence="1 2">
    <name type="scientific">Daedalea quercina L-15889</name>
    <dbReference type="NCBI Taxonomy" id="1314783"/>
    <lineage>
        <taxon>Eukaryota</taxon>
        <taxon>Fungi</taxon>
        <taxon>Dikarya</taxon>
        <taxon>Basidiomycota</taxon>
        <taxon>Agaricomycotina</taxon>
        <taxon>Agaricomycetes</taxon>
        <taxon>Polyporales</taxon>
        <taxon>Fomitopsis</taxon>
    </lineage>
</organism>
<proteinExistence type="predicted"/>
<gene>
    <name evidence="1" type="ORF">DAEQUDRAFT_273330</name>
</gene>
<evidence type="ECO:0000313" key="1">
    <source>
        <dbReference type="EMBL" id="KZT69310.1"/>
    </source>
</evidence>
<sequence>MQPSTQLGAGCGAAMVAHCTSTTMWLWRATAPQRGPGCAGPADSHGCTASTTERHRFKMSAGMFVSAQMSGAGGVSDALRLFPASSRRGYVLQVANTNCWRGVARRCQLARAQWAGYERGQGPAVTRNAGSLYRFLGAVYGHRADRCGSRAL</sequence>
<reference evidence="1 2" key="1">
    <citation type="journal article" date="2016" name="Mol. Biol. Evol.">
        <title>Comparative Genomics of Early-Diverging Mushroom-Forming Fungi Provides Insights into the Origins of Lignocellulose Decay Capabilities.</title>
        <authorList>
            <person name="Nagy L.G."/>
            <person name="Riley R."/>
            <person name="Tritt A."/>
            <person name="Adam C."/>
            <person name="Daum C."/>
            <person name="Floudas D."/>
            <person name="Sun H."/>
            <person name="Yadav J.S."/>
            <person name="Pangilinan J."/>
            <person name="Larsson K.H."/>
            <person name="Matsuura K."/>
            <person name="Barry K."/>
            <person name="Labutti K."/>
            <person name="Kuo R."/>
            <person name="Ohm R.A."/>
            <person name="Bhattacharya S.S."/>
            <person name="Shirouzu T."/>
            <person name="Yoshinaga Y."/>
            <person name="Martin F.M."/>
            <person name="Grigoriev I.V."/>
            <person name="Hibbett D.S."/>
        </authorList>
    </citation>
    <scope>NUCLEOTIDE SEQUENCE [LARGE SCALE GENOMIC DNA]</scope>
    <source>
        <strain evidence="1 2">L-15889</strain>
    </source>
</reference>
<evidence type="ECO:0000313" key="2">
    <source>
        <dbReference type="Proteomes" id="UP000076727"/>
    </source>
</evidence>
<protein>
    <submittedName>
        <fullName evidence="1">Uncharacterized protein</fullName>
    </submittedName>
</protein>
<dbReference type="AlphaFoldDB" id="A0A165QDI6"/>